<dbReference type="Proteomes" id="UP000187074">
    <property type="component" value="Unassembled WGS sequence"/>
</dbReference>
<name>A0A1R1ASQ1_PAELA</name>
<sequence>MSALIAVIASEKEKYEELAEETKHEVELTDIHGHWAKENIQQLMSMRAINGYSDGTFKPDYPITRAEFVSILVRALNLKERSGVIFSDTKNHWHRT</sequence>
<dbReference type="Pfam" id="PF00395">
    <property type="entry name" value="SLH"/>
    <property type="match status" value="1"/>
</dbReference>
<dbReference type="STRING" id="1401.BK123_30205"/>
<proteinExistence type="predicted"/>
<evidence type="ECO:0000313" key="2">
    <source>
        <dbReference type="EMBL" id="OME88558.1"/>
    </source>
</evidence>
<dbReference type="InterPro" id="IPR051465">
    <property type="entry name" value="Cell_Envelope_Struct_Comp"/>
</dbReference>
<comment type="caution">
    <text evidence="2">The sequence shown here is derived from an EMBL/GenBank/DDBJ whole genome shotgun (WGS) entry which is preliminary data.</text>
</comment>
<dbReference type="OrthoDB" id="185675at2"/>
<dbReference type="PANTHER" id="PTHR43308:SF5">
    <property type="entry name" value="S-LAYER PROTEIN _ PEPTIDOGLYCAN ENDO-BETA-N-ACETYLGLUCOSAMINIDASE"/>
    <property type="match status" value="1"/>
</dbReference>
<dbReference type="EMBL" id="MRTF01000014">
    <property type="protein sequence ID" value="OME88558.1"/>
    <property type="molecule type" value="Genomic_DNA"/>
</dbReference>
<evidence type="ECO:0000259" key="1">
    <source>
        <dbReference type="PROSITE" id="PS51272"/>
    </source>
</evidence>
<dbReference type="PROSITE" id="PS51272">
    <property type="entry name" value="SLH"/>
    <property type="match status" value="1"/>
</dbReference>
<gene>
    <name evidence="2" type="ORF">BK123_30205</name>
</gene>
<organism evidence="2 3">
    <name type="scientific">Paenibacillus lautus</name>
    <name type="common">Bacillus lautus</name>
    <dbReference type="NCBI Taxonomy" id="1401"/>
    <lineage>
        <taxon>Bacteria</taxon>
        <taxon>Bacillati</taxon>
        <taxon>Bacillota</taxon>
        <taxon>Bacilli</taxon>
        <taxon>Bacillales</taxon>
        <taxon>Paenibacillaceae</taxon>
        <taxon>Paenibacillus</taxon>
    </lineage>
</organism>
<dbReference type="AlphaFoldDB" id="A0A1R1ASQ1"/>
<dbReference type="RefSeq" id="WP_076326050.1">
    <property type="nucleotide sequence ID" value="NZ_MRTF01000014.1"/>
</dbReference>
<accession>A0A1R1ASQ1</accession>
<evidence type="ECO:0000313" key="3">
    <source>
        <dbReference type="Proteomes" id="UP000187074"/>
    </source>
</evidence>
<feature type="domain" description="SLH" evidence="1">
    <location>
        <begin position="23"/>
        <end position="86"/>
    </location>
</feature>
<reference evidence="2 3" key="1">
    <citation type="submission" date="2016-11" db="EMBL/GenBank/DDBJ databases">
        <title>Paenibacillus species isolates.</title>
        <authorList>
            <person name="Beno S.M."/>
        </authorList>
    </citation>
    <scope>NUCLEOTIDE SEQUENCE [LARGE SCALE GENOMIC DNA]</scope>
    <source>
        <strain evidence="2 3">FSL F4-0100</strain>
    </source>
</reference>
<protein>
    <recommendedName>
        <fullName evidence="1">SLH domain-containing protein</fullName>
    </recommendedName>
</protein>
<dbReference type="InterPro" id="IPR001119">
    <property type="entry name" value="SLH_dom"/>
</dbReference>
<dbReference type="PANTHER" id="PTHR43308">
    <property type="entry name" value="OUTER MEMBRANE PROTEIN ALPHA-RELATED"/>
    <property type="match status" value="1"/>
</dbReference>